<dbReference type="PANTHER" id="PTHR31475">
    <property type="entry name" value="UPF0462 PROTEIN"/>
    <property type="match status" value="1"/>
</dbReference>
<comment type="caution">
    <text evidence="4">The sequence shown here is derived from an EMBL/GenBank/DDBJ whole genome shotgun (WGS) entry which is preliminary data.</text>
</comment>
<feature type="region of interest" description="Disordered" evidence="3">
    <location>
        <begin position="487"/>
        <end position="548"/>
    </location>
</feature>
<name>A0AA39H7T0_9BILA</name>
<evidence type="ECO:0000256" key="2">
    <source>
        <dbReference type="SAM" id="Coils"/>
    </source>
</evidence>
<feature type="region of interest" description="Disordered" evidence="3">
    <location>
        <begin position="417"/>
        <end position="472"/>
    </location>
</feature>
<keyword evidence="5" id="KW-1185">Reference proteome</keyword>
<accession>A0AA39H7T0</accession>
<sequence>MDHPAEPESEVKVEVFDALQEKLDVDRECDDKVWDLIDAFRDVRDTQLPAAVKRNVDRICEELDMFPPVESRNAEMHEQLMKEVENLARQKAEEEKKMRELRAEIDEIDRENEAIEGEIADLIFKIRNYAENKGRVKKNNFVLYNVRVALANISESSMWKPGTVVRVIPAEERLIDRNQLTGLNFAIDTTWDGKPVDHDPTKIRMAWNVENRQSCTIKISIEAPLFDECEEPDDYLGILTELPNADKNYQVVQFFFANSKNQRLVVTLGPHGHWLVTLHDGDTVLNNGEEMELSIQNEFMMDMWHCTFELPVAYLPPKAHKFNACAVHGTAPNRIYESLCVLTEGCEEKPDFHKLEDYRHIDMRRVVPDAFREEAYIAPTYGDVWGVKGSKSRRTIRVLPPKLESPKSDQILTSLKGSRKKLKSTMVEGGTLKPVTPHSSTATTTSLKSVKSVKYPQKKNGADDRGLKDNNENEPTVFEEIATPLRPATDHHGSHCNCSHSKHRASHQHLHGHEHGKPEDFVTSQTVEPQSKKESITHSDDDASKVKPLSKFLLMQAKLRARQKAKEDTLKKVDPEPKKDLQSHSDNDPSQAKTLSKFLLMQSKLRARQKAKEEALKKQTKKDELAKSPLNEITPPKVAVGPEIARLAQTWPGELVPRLCSNIGIVINFHLDEYDETKQSVGSSKDAKVEERVTVKQCLFSRIDNLLWLSYFYDNALLLSFHVKLGNWERLHIIGIQKCCGIIWVHNRQFGGAPKHFV</sequence>
<evidence type="ECO:0000313" key="5">
    <source>
        <dbReference type="Proteomes" id="UP001175271"/>
    </source>
</evidence>
<feature type="compositionally biased region" description="Basic and acidic residues" evidence="3">
    <location>
        <begin position="460"/>
        <end position="471"/>
    </location>
</feature>
<protein>
    <submittedName>
        <fullName evidence="4">Uncharacterized protein</fullName>
    </submittedName>
</protein>
<comment type="similarity">
    <text evidence="1">Belongs to the UPF0462 family.</text>
</comment>
<gene>
    <name evidence="4" type="ORF">QR680_015470</name>
</gene>
<feature type="compositionally biased region" description="Basic and acidic residues" evidence="3">
    <location>
        <begin position="511"/>
        <end position="520"/>
    </location>
</feature>
<feature type="coiled-coil region" evidence="2">
    <location>
        <begin position="73"/>
        <end position="125"/>
    </location>
</feature>
<dbReference type="Proteomes" id="UP001175271">
    <property type="component" value="Unassembled WGS sequence"/>
</dbReference>
<feature type="compositionally biased region" description="Basic and acidic residues" evidence="3">
    <location>
        <begin position="610"/>
        <end position="626"/>
    </location>
</feature>
<feature type="region of interest" description="Disordered" evidence="3">
    <location>
        <begin position="609"/>
        <end position="632"/>
    </location>
</feature>
<evidence type="ECO:0000313" key="4">
    <source>
        <dbReference type="EMBL" id="KAK0400821.1"/>
    </source>
</evidence>
<dbReference type="EMBL" id="JAUCMV010000004">
    <property type="protein sequence ID" value="KAK0400821.1"/>
    <property type="molecule type" value="Genomic_DNA"/>
</dbReference>
<evidence type="ECO:0000256" key="3">
    <source>
        <dbReference type="SAM" id="MobiDB-lite"/>
    </source>
</evidence>
<dbReference type="AlphaFoldDB" id="A0AA39H7T0"/>
<organism evidence="4 5">
    <name type="scientific">Steinernema hermaphroditum</name>
    <dbReference type="NCBI Taxonomy" id="289476"/>
    <lineage>
        <taxon>Eukaryota</taxon>
        <taxon>Metazoa</taxon>
        <taxon>Ecdysozoa</taxon>
        <taxon>Nematoda</taxon>
        <taxon>Chromadorea</taxon>
        <taxon>Rhabditida</taxon>
        <taxon>Tylenchina</taxon>
        <taxon>Panagrolaimomorpha</taxon>
        <taxon>Strongyloidoidea</taxon>
        <taxon>Steinernematidae</taxon>
        <taxon>Steinernema</taxon>
    </lineage>
</organism>
<feature type="compositionally biased region" description="Basic and acidic residues" evidence="3">
    <location>
        <begin position="564"/>
        <end position="587"/>
    </location>
</feature>
<feature type="compositionally biased region" description="Polar residues" evidence="3">
    <location>
        <begin position="437"/>
        <end position="449"/>
    </location>
</feature>
<evidence type="ECO:0000256" key="1">
    <source>
        <dbReference type="ARBA" id="ARBA00038085"/>
    </source>
</evidence>
<feature type="compositionally biased region" description="Basic residues" evidence="3">
    <location>
        <begin position="500"/>
        <end position="510"/>
    </location>
</feature>
<feature type="compositionally biased region" description="Basic and acidic residues" evidence="3">
    <location>
        <begin position="530"/>
        <end position="545"/>
    </location>
</feature>
<proteinExistence type="inferred from homology"/>
<reference evidence="4" key="1">
    <citation type="submission" date="2023-06" db="EMBL/GenBank/DDBJ databases">
        <title>Genomic analysis of the entomopathogenic nematode Steinernema hermaphroditum.</title>
        <authorList>
            <person name="Schwarz E.M."/>
            <person name="Heppert J.K."/>
            <person name="Baniya A."/>
            <person name="Schwartz H.T."/>
            <person name="Tan C.-H."/>
            <person name="Antoshechkin I."/>
            <person name="Sternberg P.W."/>
            <person name="Goodrich-Blair H."/>
            <person name="Dillman A.R."/>
        </authorList>
    </citation>
    <scope>NUCLEOTIDE SEQUENCE</scope>
    <source>
        <strain evidence="4">PS9179</strain>
        <tissue evidence="4">Whole animal</tissue>
    </source>
</reference>
<dbReference type="PANTHER" id="PTHR31475:SF5">
    <property type="entry name" value="UPF0462 PROTEIN C4ORF33 HOMOLOG"/>
    <property type="match status" value="1"/>
</dbReference>
<feature type="region of interest" description="Disordered" evidence="3">
    <location>
        <begin position="560"/>
        <end position="592"/>
    </location>
</feature>
<keyword evidence="2" id="KW-0175">Coiled coil</keyword>